<evidence type="ECO:0000259" key="3">
    <source>
        <dbReference type="Pfam" id="PF25019"/>
    </source>
</evidence>
<dbReference type="GO" id="GO:0051707">
    <property type="term" value="P:response to other organism"/>
    <property type="evidence" value="ECO:0007669"/>
    <property type="project" value="UniProtKB-ARBA"/>
</dbReference>
<dbReference type="EMBL" id="HG739231">
    <property type="protein sequence ID" value="CDP17163.1"/>
    <property type="molecule type" value="Genomic_DNA"/>
</dbReference>
<evidence type="ECO:0000256" key="2">
    <source>
        <dbReference type="ARBA" id="ARBA00022737"/>
    </source>
</evidence>
<dbReference type="InterPro" id="IPR032675">
    <property type="entry name" value="LRR_dom_sf"/>
</dbReference>
<proteinExistence type="predicted"/>
<dbReference type="Gene3D" id="3.80.10.10">
    <property type="entry name" value="Ribonuclease Inhibitor"/>
    <property type="match status" value="1"/>
</dbReference>
<dbReference type="PANTHER" id="PTHR47186">
    <property type="entry name" value="LEUCINE-RICH REPEAT-CONTAINING PROTEIN 57"/>
    <property type="match status" value="1"/>
</dbReference>
<dbReference type="Pfam" id="PF13855">
    <property type="entry name" value="LRR_8"/>
    <property type="match status" value="1"/>
</dbReference>
<dbReference type="SMART" id="SM00369">
    <property type="entry name" value="LRR_TYP"/>
    <property type="match status" value="2"/>
</dbReference>
<sequence length="288" mass="32228">MEDAFRSGFSSAFFQVLFEKIGKFAAKEINGVGLQVLRDGPLLKFWSLRVLDLRKAGLQKISVPVDHLKHLRYINLSENKIQRLPEGICKLLALQTLKLINCDELRELPSGLKNLINLRHLDLNTWGKLEVMPSKLGRLTNLLTLYVFKIGKDEGCGIQELGNMRFLTGSLCIMNLSFVANATQAKEANLKEKPCLDKLELESRDDITNSSDQEEVLAGLEPDMNLKELVITNYSGNRFPGWLSLLQLKLTNIQLQGCSSCSILPALGQLPLLKTLYIEGMSSLVQVN</sequence>
<dbReference type="GO" id="GO:0006952">
    <property type="term" value="P:defense response"/>
    <property type="evidence" value="ECO:0007669"/>
    <property type="project" value="UniProtKB-ARBA"/>
</dbReference>
<dbReference type="SUPFAM" id="SSF52058">
    <property type="entry name" value="L domain-like"/>
    <property type="match status" value="1"/>
</dbReference>
<dbReference type="AlphaFoldDB" id="A0A068VBW1"/>
<dbReference type="Gramene" id="CDP17163">
    <property type="protein sequence ID" value="CDP17163"/>
    <property type="gene ID" value="GSCOC_T00006331001"/>
</dbReference>
<dbReference type="InterPro" id="IPR003591">
    <property type="entry name" value="Leu-rich_rpt_typical-subtyp"/>
</dbReference>
<evidence type="ECO:0000313" key="4">
    <source>
        <dbReference type="EMBL" id="CDP17163.1"/>
    </source>
</evidence>
<gene>
    <name evidence="4" type="ORF">GSCOC_T00006331001</name>
</gene>
<accession>A0A068VBW1</accession>
<name>A0A068VBW1_COFCA</name>
<dbReference type="PANTHER" id="PTHR47186:SF42">
    <property type="entry name" value="DISEASE RESISTANCE RPP13-LIKE PROTEIN 1"/>
    <property type="match status" value="1"/>
</dbReference>
<dbReference type="OrthoDB" id="773208at2759"/>
<keyword evidence="2" id="KW-0677">Repeat</keyword>
<feature type="domain" description="R13L1/DRL21-like LRR repeat region" evidence="3">
    <location>
        <begin position="158"/>
        <end position="281"/>
    </location>
</feature>
<dbReference type="Proteomes" id="UP000295252">
    <property type="component" value="Chromosome IV"/>
</dbReference>
<dbReference type="InterPro" id="IPR056789">
    <property type="entry name" value="LRR_R13L1-DRL21"/>
</dbReference>
<keyword evidence="1" id="KW-0433">Leucine-rich repeat</keyword>
<organism evidence="4 5">
    <name type="scientific">Coffea canephora</name>
    <name type="common">Robusta coffee</name>
    <dbReference type="NCBI Taxonomy" id="49390"/>
    <lineage>
        <taxon>Eukaryota</taxon>
        <taxon>Viridiplantae</taxon>
        <taxon>Streptophyta</taxon>
        <taxon>Embryophyta</taxon>
        <taxon>Tracheophyta</taxon>
        <taxon>Spermatophyta</taxon>
        <taxon>Magnoliopsida</taxon>
        <taxon>eudicotyledons</taxon>
        <taxon>Gunneridae</taxon>
        <taxon>Pentapetalae</taxon>
        <taxon>asterids</taxon>
        <taxon>lamiids</taxon>
        <taxon>Gentianales</taxon>
        <taxon>Rubiaceae</taxon>
        <taxon>Ixoroideae</taxon>
        <taxon>Gardenieae complex</taxon>
        <taxon>Bertiereae - Coffeeae clade</taxon>
        <taxon>Coffeeae</taxon>
        <taxon>Coffea</taxon>
    </lineage>
</organism>
<keyword evidence="5" id="KW-1185">Reference proteome</keyword>
<reference evidence="5" key="1">
    <citation type="journal article" date="2014" name="Science">
        <title>The coffee genome provides insight into the convergent evolution of caffeine biosynthesis.</title>
        <authorList>
            <person name="Denoeud F."/>
            <person name="Carretero-Paulet L."/>
            <person name="Dereeper A."/>
            <person name="Droc G."/>
            <person name="Guyot R."/>
            <person name="Pietrella M."/>
            <person name="Zheng C."/>
            <person name="Alberti A."/>
            <person name="Anthony F."/>
            <person name="Aprea G."/>
            <person name="Aury J.M."/>
            <person name="Bento P."/>
            <person name="Bernard M."/>
            <person name="Bocs S."/>
            <person name="Campa C."/>
            <person name="Cenci A."/>
            <person name="Combes M.C."/>
            <person name="Crouzillat D."/>
            <person name="Da Silva C."/>
            <person name="Daddiego L."/>
            <person name="De Bellis F."/>
            <person name="Dussert S."/>
            <person name="Garsmeur O."/>
            <person name="Gayraud T."/>
            <person name="Guignon V."/>
            <person name="Jahn K."/>
            <person name="Jamilloux V."/>
            <person name="Joet T."/>
            <person name="Labadie K."/>
            <person name="Lan T."/>
            <person name="Leclercq J."/>
            <person name="Lepelley M."/>
            <person name="Leroy T."/>
            <person name="Li L.T."/>
            <person name="Librado P."/>
            <person name="Lopez L."/>
            <person name="Munoz A."/>
            <person name="Noel B."/>
            <person name="Pallavicini A."/>
            <person name="Perrotta G."/>
            <person name="Poncet V."/>
            <person name="Pot D."/>
            <person name="Priyono X."/>
            <person name="Rigoreau M."/>
            <person name="Rouard M."/>
            <person name="Rozas J."/>
            <person name="Tranchant-Dubreuil C."/>
            <person name="VanBuren R."/>
            <person name="Zhang Q."/>
            <person name="Andrade A.C."/>
            <person name="Argout X."/>
            <person name="Bertrand B."/>
            <person name="de Kochko A."/>
            <person name="Graziosi G."/>
            <person name="Henry R.J."/>
            <person name="Jayarama X."/>
            <person name="Ming R."/>
            <person name="Nagai C."/>
            <person name="Rounsley S."/>
            <person name="Sankoff D."/>
            <person name="Giuliano G."/>
            <person name="Albert V.A."/>
            <person name="Wincker P."/>
            <person name="Lashermes P."/>
        </authorList>
    </citation>
    <scope>NUCLEOTIDE SEQUENCE [LARGE SCALE GENOMIC DNA]</scope>
    <source>
        <strain evidence="5">cv. DH200-94</strain>
    </source>
</reference>
<dbReference type="InterPro" id="IPR001611">
    <property type="entry name" value="Leu-rich_rpt"/>
</dbReference>
<protein>
    <recommendedName>
        <fullName evidence="3">R13L1/DRL21-like LRR repeat region domain-containing protein</fullName>
    </recommendedName>
</protein>
<evidence type="ECO:0000313" key="5">
    <source>
        <dbReference type="Proteomes" id="UP000295252"/>
    </source>
</evidence>
<dbReference type="InParanoid" id="A0A068VBW1"/>
<evidence type="ECO:0000256" key="1">
    <source>
        <dbReference type="ARBA" id="ARBA00022614"/>
    </source>
</evidence>
<dbReference type="PROSITE" id="PS51450">
    <property type="entry name" value="LRR"/>
    <property type="match status" value="1"/>
</dbReference>
<dbReference type="PhylomeDB" id="A0A068VBW1"/>
<dbReference type="OMA" id="DITIGCP"/>
<dbReference type="Pfam" id="PF25019">
    <property type="entry name" value="LRR_R13L1-DRL21"/>
    <property type="match status" value="1"/>
</dbReference>